<reference evidence="1 2" key="1">
    <citation type="submission" date="2015-12" db="EMBL/GenBank/DDBJ databases">
        <title>Draft genome sequence of Moniliophthora roreri, the causal agent of frosty pod rot of cacao.</title>
        <authorList>
            <person name="Aime M.C."/>
            <person name="Diaz-Valderrama J.R."/>
            <person name="Kijpornyongpan T."/>
            <person name="Phillips-Mora W."/>
        </authorList>
    </citation>
    <scope>NUCLEOTIDE SEQUENCE [LARGE SCALE GENOMIC DNA]</scope>
    <source>
        <strain evidence="1 2">MCA 2952</strain>
    </source>
</reference>
<gene>
    <name evidence="1" type="ORF">WG66_15330</name>
</gene>
<sequence>MAIAFASMSYPEDPDSFKF</sequence>
<proteinExistence type="predicted"/>
<accession>A0A0W0F6W0</accession>
<evidence type="ECO:0000313" key="2">
    <source>
        <dbReference type="Proteomes" id="UP000054988"/>
    </source>
</evidence>
<protein>
    <submittedName>
        <fullName evidence="1">Uncharacterized protein</fullName>
    </submittedName>
</protein>
<evidence type="ECO:0000313" key="1">
    <source>
        <dbReference type="EMBL" id="KTB32083.1"/>
    </source>
</evidence>
<organism evidence="1 2">
    <name type="scientific">Moniliophthora roreri</name>
    <name type="common">Frosty pod rot fungus</name>
    <name type="synonym">Monilia roreri</name>
    <dbReference type="NCBI Taxonomy" id="221103"/>
    <lineage>
        <taxon>Eukaryota</taxon>
        <taxon>Fungi</taxon>
        <taxon>Dikarya</taxon>
        <taxon>Basidiomycota</taxon>
        <taxon>Agaricomycotina</taxon>
        <taxon>Agaricomycetes</taxon>
        <taxon>Agaricomycetidae</taxon>
        <taxon>Agaricales</taxon>
        <taxon>Marasmiineae</taxon>
        <taxon>Marasmiaceae</taxon>
        <taxon>Moniliophthora</taxon>
    </lineage>
</organism>
<name>A0A0W0F6W0_MONRR</name>
<dbReference type="Proteomes" id="UP000054988">
    <property type="component" value="Unassembled WGS sequence"/>
</dbReference>
<dbReference type="EMBL" id="LATX01002260">
    <property type="protein sequence ID" value="KTB32083.1"/>
    <property type="molecule type" value="Genomic_DNA"/>
</dbReference>
<comment type="caution">
    <text evidence="1">The sequence shown here is derived from an EMBL/GenBank/DDBJ whole genome shotgun (WGS) entry which is preliminary data.</text>
</comment>
<dbReference type="AlphaFoldDB" id="A0A0W0F6W0"/>